<dbReference type="EMBL" id="JAPWDV010000002">
    <property type="protein sequence ID" value="KAJ6219208.1"/>
    <property type="molecule type" value="Genomic_DNA"/>
</dbReference>
<dbReference type="PANTHER" id="PTHR13493">
    <property type="entry name" value="ZINC FINGER CCHC DOMAIN-CONTAINING"/>
    <property type="match status" value="1"/>
</dbReference>
<evidence type="ECO:0000256" key="1">
    <source>
        <dbReference type="ARBA" id="ARBA00004496"/>
    </source>
</evidence>
<sequence>MMSIVIQEIEPPMCKHGPARRFSGGEIQEFNEKTNRKRKAVSSKKPNEPYFACSAYRDIRLCSFRMEENRWIMMSDSARAELNKKKWPVITPENEYAYLFDDYDYTNAKTYAFCYDCRRVLVNPLVNPTANVPTYHRFDYHLTTRCGEIVSNLPRSYFNYPCKLLEAATTNEGQAQFFFDESVTGFIIEELIKSSGYTKVLCIGCPSIHEEIVTNHSQSLSSFLLDIDIRFQQFFPSSQFAQFNMFNYFFFGDTTAEVRLQQFLLGEHKLPSPVISDIILIIDPPFGGRMDFLAEVIRKIQTLITGIVEISDESTFPAMLLFFPYFNEHWITRSFNGVKITDFIVNYLNHNKFKRKSANESTTATTLNYRKISSSIVRMFTNLDRSKIDLSKLNSIMQTENGDPFYRWCERCARYVFHSNQHCIECNQCPARDATKPYGHCDHCGICVKSSWKHCDQCKRCHLASSCNN</sequence>
<name>A0A9Q0M5W9_BLOTA</name>
<dbReference type="GO" id="GO:0005730">
    <property type="term" value="C:nucleolus"/>
    <property type="evidence" value="ECO:0007669"/>
    <property type="project" value="TreeGrafter"/>
</dbReference>
<evidence type="ECO:0000256" key="2">
    <source>
        <dbReference type="ARBA" id="ARBA00022490"/>
    </source>
</evidence>
<proteinExistence type="predicted"/>
<dbReference type="InterPro" id="IPR039846">
    <property type="entry name" value="ZCCHC4"/>
</dbReference>
<comment type="caution">
    <text evidence="5">The sequence shown here is derived from an EMBL/GenBank/DDBJ whole genome shotgun (WGS) entry which is preliminary data.</text>
</comment>
<reference evidence="5" key="1">
    <citation type="submission" date="2022-12" db="EMBL/GenBank/DDBJ databases">
        <title>Genome assemblies of Blomia tropicalis.</title>
        <authorList>
            <person name="Cui Y."/>
        </authorList>
    </citation>
    <scope>NUCLEOTIDE SEQUENCE</scope>
    <source>
        <tissue evidence="5">Adult mites</tissue>
    </source>
</reference>
<gene>
    <name evidence="5" type="ORF">RDWZM_005020</name>
</gene>
<evidence type="ECO:0008006" key="7">
    <source>
        <dbReference type="Google" id="ProtNLM"/>
    </source>
</evidence>
<keyword evidence="6" id="KW-1185">Reference proteome</keyword>
<dbReference type="PANTHER" id="PTHR13493:SF3">
    <property type="entry name" value="RRNA N6-ADENOSINE-METHYLTRANSFERASE ZCCHC4"/>
    <property type="match status" value="1"/>
</dbReference>
<dbReference type="Pfam" id="PF10237">
    <property type="entry name" value="N6-adenineMlase"/>
    <property type="match status" value="1"/>
</dbReference>
<protein>
    <recommendedName>
        <fullName evidence="7">CTCHY-type domain-containing protein</fullName>
    </recommendedName>
</protein>
<keyword evidence="2" id="KW-0963">Cytoplasm</keyword>
<evidence type="ECO:0000313" key="6">
    <source>
        <dbReference type="Proteomes" id="UP001142055"/>
    </source>
</evidence>
<dbReference type="Proteomes" id="UP001142055">
    <property type="component" value="Chromosome 2"/>
</dbReference>
<dbReference type="OMA" id="FPYFMEH"/>
<dbReference type="AlphaFoldDB" id="A0A9Q0M5W9"/>
<keyword evidence="3" id="KW-0489">Methyltransferase</keyword>
<accession>A0A9Q0M5W9</accession>
<dbReference type="InterPro" id="IPR041370">
    <property type="entry name" value="Mlase_EEF1AKMT1/ZCCHC4"/>
</dbReference>
<keyword evidence="4" id="KW-0808">Transferase</keyword>
<dbReference type="GO" id="GO:0005737">
    <property type="term" value="C:cytoplasm"/>
    <property type="evidence" value="ECO:0007669"/>
    <property type="project" value="UniProtKB-SubCell"/>
</dbReference>
<organism evidence="5 6">
    <name type="scientific">Blomia tropicalis</name>
    <name type="common">Mite</name>
    <dbReference type="NCBI Taxonomy" id="40697"/>
    <lineage>
        <taxon>Eukaryota</taxon>
        <taxon>Metazoa</taxon>
        <taxon>Ecdysozoa</taxon>
        <taxon>Arthropoda</taxon>
        <taxon>Chelicerata</taxon>
        <taxon>Arachnida</taxon>
        <taxon>Acari</taxon>
        <taxon>Acariformes</taxon>
        <taxon>Sarcoptiformes</taxon>
        <taxon>Astigmata</taxon>
        <taxon>Glycyphagoidea</taxon>
        <taxon>Echimyopodidae</taxon>
        <taxon>Blomia</taxon>
    </lineage>
</organism>
<dbReference type="GO" id="GO:0008988">
    <property type="term" value="F:rRNA (adenine-N6-)-methyltransferase activity"/>
    <property type="evidence" value="ECO:0007669"/>
    <property type="project" value="InterPro"/>
</dbReference>
<evidence type="ECO:0000256" key="4">
    <source>
        <dbReference type="ARBA" id="ARBA00022679"/>
    </source>
</evidence>
<evidence type="ECO:0000313" key="5">
    <source>
        <dbReference type="EMBL" id="KAJ6219208.1"/>
    </source>
</evidence>
<evidence type="ECO:0000256" key="3">
    <source>
        <dbReference type="ARBA" id="ARBA00022603"/>
    </source>
</evidence>
<comment type="subcellular location">
    <subcellularLocation>
        <location evidence="1">Cytoplasm</location>
    </subcellularLocation>
</comment>